<comment type="caution">
    <text evidence="2">The sequence shown here is derived from an EMBL/GenBank/DDBJ whole genome shotgun (WGS) entry which is preliminary data.</text>
</comment>
<gene>
    <name evidence="2" type="ORF">EJB05_27424</name>
</gene>
<keyword evidence="3" id="KW-1185">Reference proteome</keyword>
<name>A0A5J9UMI0_9POAL</name>
<dbReference type="Gramene" id="TVU24953">
    <property type="protein sequence ID" value="TVU24953"/>
    <property type="gene ID" value="EJB05_27424"/>
</dbReference>
<protein>
    <recommendedName>
        <fullName evidence="1">F-box domain-containing protein</fullName>
    </recommendedName>
</protein>
<feature type="domain" description="F-box" evidence="1">
    <location>
        <begin position="57"/>
        <end position="105"/>
    </location>
</feature>
<dbReference type="SUPFAM" id="SSF69304">
    <property type="entry name" value="Tricorn protease N-terminal domain"/>
    <property type="match status" value="1"/>
</dbReference>
<organism evidence="2 3">
    <name type="scientific">Eragrostis curvula</name>
    <name type="common">weeping love grass</name>
    <dbReference type="NCBI Taxonomy" id="38414"/>
    <lineage>
        <taxon>Eukaryota</taxon>
        <taxon>Viridiplantae</taxon>
        <taxon>Streptophyta</taxon>
        <taxon>Embryophyta</taxon>
        <taxon>Tracheophyta</taxon>
        <taxon>Spermatophyta</taxon>
        <taxon>Magnoliopsida</taxon>
        <taxon>Liliopsida</taxon>
        <taxon>Poales</taxon>
        <taxon>Poaceae</taxon>
        <taxon>PACMAD clade</taxon>
        <taxon>Chloridoideae</taxon>
        <taxon>Eragrostideae</taxon>
        <taxon>Eragrostidinae</taxon>
        <taxon>Eragrostis</taxon>
    </lineage>
</organism>
<dbReference type="Pfam" id="PF12937">
    <property type="entry name" value="F-box-like"/>
    <property type="match status" value="1"/>
</dbReference>
<accession>A0A5J9UMI0</accession>
<dbReference type="PANTHER" id="PTHR44586:SF14">
    <property type="entry name" value="F-BOX DOMAIN CONTAINING PROTEIN, EXPRESSED"/>
    <property type="match status" value="1"/>
</dbReference>
<dbReference type="InterPro" id="IPR036047">
    <property type="entry name" value="F-box-like_dom_sf"/>
</dbReference>
<evidence type="ECO:0000313" key="2">
    <source>
        <dbReference type="EMBL" id="TVU24953.1"/>
    </source>
</evidence>
<dbReference type="EMBL" id="RWGY01000013">
    <property type="protein sequence ID" value="TVU24953.1"/>
    <property type="molecule type" value="Genomic_DNA"/>
</dbReference>
<dbReference type="AlphaFoldDB" id="A0A5J9UMI0"/>
<dbReference type="CDD" id="cd09917">
    <property type="entry name" value="F-box_SF"/>
    <property type="match status" value="1"/>
</dbReference>
<dbReference type="Gene3D" id="1.20.1280.50">
    <property type="match status" value="1"/>
</dbReference>
<dbReference type="Proteomes" id="UP000324897">
    <property type="component" value="Chromosome 2"/>
</dbReference>
<dbReference type="Pfam" id="PF03478">
    <property type="entry name" value="Beta-prop_KIB1-4"/>
    <property type="match status" value="1"/>
</dbReference>
<evidence type="ECO:0000259" key="1">
    <source>
        <dbReference type="PROSITE" id="PS50181"/>
    </source>
</evidence>
<dbReference type="SUPFAM" id="SSF81383">
    <property type="entry name" value="F-box domain"/>
    <property type="match status" value="1"/>
</dbReference>
<proteinExistence type="predicted"/>
<dbReference type="OrthoDB" id="598782at2759"/>
<feature type="non-terminal residue" evidence="2">
    <location>
        <position position="1"/>
    </location>
</feature>
<evidence type="ECO:0000313" key="3">
    <source>
        <dbReference type="Proteomes" id="UP000324897"/>
    </source>
</evidence>
<dbReference type="InterPro" id="IPR001810">
    <property type="entry name" value="F-box_dom"/>
</dbReference>
<dbReference type="PANTHER" id="PTHR44586">
    <property type="entry name" value="F-BOX DOMAIN CONTAINING PROTEIN, EXPRESSED"/>
    <property type="match status" value="1"/>
</dbReference>
<sequence>MSSYGLRDERHRHVDSGCAVRHVRLRLQSWWPSKSFAPRCAARKESAPTSGGATVVNRDFLELPEEILGDIFALLEIPDLVRAGCVCSSWHTVYAGLRSSGWYNRHQTPCLLYMSESAGDNINCMYSLAEKRVYKLTLPEPPIRSRYLIGSSNGWLVTADEKSELHIVNLITGEQIALPSVTTIEQVKPIFDESGALQEYELSQYDGESEYGDPYILPLGNLRDKLYGKAFVFSDSSTGSYIVVLIHNPVSQLSFARARDSRWTWLPPSGDYEDCIYLDGILYVVTSTGGMDAFDLTGSSFSRKVIMNKMKNYIHERMYIVQSPSGELFQVWREQDDIPIGDGDAAPERVLSEIETETKNMMLYKVDMAAKKLVQINSLHGHVLFLGYGQSCCVRAEEYQQLKANHIYLTDDERGIAFWKSNRRDIGIFNLETNTTEEIVPSQSWCTWPVPIWITPNFAKMSSGLNR</sequence>
<dbReference type="PROSITE" id="PS50181">
    <property type="entry name" value="FBOX"/>
    <property type="match status" value="1"/>
</dbReference>
<reference evidence="2 3" key="1">
    <citation type="journal article" date="2019" name="Sci. Rep.">
        <title>A high-quality genome of Eragrostis curvula grass provides insights into Poaceae evolution and supports new strategies to enhance forage quality.</title>
        <authorList>
            <person name="Carballo J."/>
            <person name="Santos B.A.C.M."/>
            <person name="Zappacosta D."/>
            <person name="Garbus I."/>
            <person name="Selva J.P."/>
            <person name="Gallo C.A."/>
            <person name="Diaz A."/>
            <person name="Albertini E."/>
            <person name="Caccamo M."/>
            <person name="Echenique V."/>
        </authorList>
    </citation>
    <scope>NUCLEOTIDE SEQUENCE [LARGE SCALE GENOMIC DNA]</scope>
    <source>
        <strain evidence="3">cv. Victoria</strain>
        <tissue evidence="2">Leaf</tissue>
    </source>
</reference>
<dbReference type="InterPro" id="IPR005174">
    <property type="entry name" value="KIB1-4_b-propeller"/>
</dbReference>